<evidence type="ECO:0000313" key="2">
    <source>
        <dbReference type="Proteomes" id="UP000002985"/>
    </source>
</evidence>
<evidence type="ECO:0000313" key="1">
    <source>
        <dbReference type="EMBL" id="GAB63946.1"/>
    </source>
</evidence>
<dbReference type="Proteomes" id="UP000002985">
    <property type="component" value="Unassembled WGS sequence"/>
</dbReference>
<proteinExistence type="predicted"/>
<gene>
    <name evidence="1" type="ORF">KSU1_D0637</name>
</gene>
<keyword evidence="2" id="KW-1185">Reference proteome</keyword>
<dbReference type="EMBL" id="BAFH01000004">
    <property type="protein sequence ID" value="GAB63946.1"/>
    <property type="molecule type" value="Genomic_DNA"/>
</dbReference>
<protein>
    <submittedName>
        <fullName evidence="1">Uncharacterized protein</fullName>
    </submittedName>
</protein>
<sequence length="53" mass="6237">MDQIRKAGKPMQTSLRGITNKAAQDKRHRFGNLYGLLNVDYLKWCFWQLIRGV</sequence>
<organism evidence="1 2">
    <name type="scientific">Candidatus Jettenia caeni</name>
    <dbReference type="NCBI Taxonomy" id="247490"/>
    <lineage>
        <taxon>Bacteria</taxon>
        <taxon>Pseudomonadati</taxon>
        <taxon>Planctomycetota</taxon>
        <taxon>Candidatus Brocadiia</taxon>
        <taxon>Candidatus Brocadiales</taxon>
        <taxon>Candidatus Brocadiaceae</taxon>
        <taxon>Candidatus Jettenia</taxon>
    </lineage>
</organism>
<name>I3IQF1_9BACT</name>
<reference evidence="1 2" key="1">
    <citation type="journal article" date="2012" name="FEBS Lett.">
        <title>Anammox organism KSU-1 expresses a NirK-type copper-containing nitrite reductase instead of a NirS-type with cytochrome cd1.</title>
        <authorList>
            <person name="Hira D."/>
            <person name="Toh H."/>
            <person name="Migita C.T."/>
            <person name="Okubo H."/>
            <person name="Nishiyama T."/>
            <person name="Hattori M."/>
            <person name="Furukawa K."/>
            <person name="Fujii T."/>
        </authorList>
    </citation>
    <scope>NUCLEOTIDE SEQUENCE [LARGE SCALE GENOMIC DNA]</scope>
</reference>
<dbReference type="AlphaFoldDB" id="I3IQF1"/>
<accession>I3IQF1</accession>
<comment type="caution">
    <text evidence="1">The sequence shown here is derived from an EMBL/GenBank/DDBJ whole genome shotgun (WGS) entry which is preliminary data.</text>
</comment>